<dbReference type="Proteomes" id="UP001476583">
    <property type="component" value="Chromosome"/>
</dbReference>
<evidence type="ECO:0008006" key="3">
    <source>
        <dbReference type="Google" id="ProtNLM"/>
    </source>
</evidence>
<evidence type="ECO:0000313" key="1">
    <source>
        <dbReference type="EMBL" id="WXL25704.1"/>
    </source>
</evidence>
<reference evidence="1 2" key="1">
    <citation type="submission" date="2024-03" db="EMBL/GenBank/DDBJ databases">
        <title>Complete genome of BD2.</title>
        <authorList>
            <person name="Cao G."/>
        </authorList>
    </citation>
    <scope>NUCLEOTIDE SEQUENCE [LARGE SCALE GENOMIC DNA]</scope>
    <source>
        <strain evidence="1 2">BD2</strain>
    </source>
</reference>
<dbReference type="EMBL" id="CP148074">
    <property type="protein sequence ID" value="WXL25704.1"/>
    <property type="molecule type" value="Genomic_DNA"/>
</dbReference>
<sequence>MKLHALARSLISLLPIGLLGLSLSACGIGESLTAKTFTFKGELPADFSIKAQAHYSVANKCANGRSKAKSFTTEFQSTPQQYNFDIPVTYRDGLCEMKLARVGLFINGRYGEKDWQQTYYNGELRIVDELPEKAPDFQADDSLTKRAECTWWFQLSTAKSRLGEISKLLNCKGAGAYLVVDTLPGKTVQLDFQLNPIEKPAIAETWIEFPNGWKPCVDEVTEKGRWIWCRTPPLFKTFKMNGQECTVYPNCTE</sequence>
<evidence type="ECO:0000313" key="2">
    <source>
        <dbReference type="Proteomes" id="UP001476583"/>
    </source>
</evidence>
<accession>A0ABZ2RKJ5</accession>
<name>A0ABZ2RKJ5_ECTME</name>
<gene>
    <name evidence="1" type="ORF">WG219_20800</name>
</gene>
<protein>
    <recommendedName>
        <fullName evidence="3">Lipoprotein</fullName>
    </recommendedName>
</protein>
<keyword evidence="2" id="KW-1185">Reference proteome</keyword>
<proteinExistence type="predicted"/>
<dbReference type="PROSITE" id="PS51257">
    <property type="entry name" value="PROKAR_LIPOPROTEIN"/>
    <property type="match status" value="1"/>
</dbReference>
<organism evidence="1 2">
    <name type="scientific">Ectopseudomonas mendocina</name>
    <name type="common">Pseudomonas mendocina</name>
    <dbReference type="NCBI Taxonomy" id="300"/>
    <lineage>
        <taxon>Bacteria</taxon>
        <taxon>Pseudomonadati</taxon>
        <taxon>Pseudomonadota</taxon>
        <taxon>Gammaproteobacteria</taxon>
        <taxon>Pseudomonadales</taxon>
        <taxon>Pseudomonadaceae</taxon>
        <taxon>Ectopseudomonas</taxon>
    </lineage>
</organism>